<accession>A0ABW4ZI82</accession>
<dbReference type="InterPro" id="IPR035952">
    <property type="entry name" value="Rhomboid-like_sf"/>
</dbReference>
<keyword evidence="4 9" id="KW-0378">Hydrolase</keyword>
<keyword evidence="3 7" id="KW-0812">Transmembrane</keyword>
<keyword evidence="9" id="KW-0645">Protease</keyword>
<comment type="subcellular location">
    <subcellularLocation>
        <location evidence="1">Membrane</location>
        <topology evidence="1">Multi-pass membrane protein</topology>
    </subcellularLocation>
</comment>
<feature type="transmembrane region" description="Helical" evidence="7">
    <location>
        <begin position="127"/>
        <end position="144"/>
    </location>
</feature>
<dbReference type="PANTHER" id="PTHR43731">
    <property type="entry name" value="RHOMBOID PROTEASE"/>
    <property type="match status" value="1"/>
</dbReference>
<evidence type="ECO:0000256" key="6">
    <source>
        <dbReference type="ARBA" id="ARBA00023136"/>
    </source>
</evidence>
<feature type="transmembrane region" description="Helical" evidence="7">
    <location>
        <begin position="17"/>
        <end position="34"/>
    </location>
</feature>
<dbReference type="GO" id="GO:0006508">
    <property type="term" value="P:proteolysis"/>
    <property type="evidence" value="ECO:0007669"/>
    <property type="project" value="UniProtKB-KW"/>
</dbReference>
<dbReference type="SUPFAM" id="SSF144091">
    <property type="entry name" value="Rhomboid-like"/>
    <property type="match status" value="1"/>
</dbReference>
<evidence type="ECO:0000256" key="3">
    <source>
        <dbReference type="ARBA" id="ARBA00022692"/>
    </source>
</evidence>
<dbReference type="EMBL" id="JBHUHZ010000001">
    <property type="protein sequence ID" value="MFD2161589.1"/>
    <property type="molecule type" value="Genomic_DNA"/>
</dbReference>
<dbReference type="PANTHER" id="PTHR43731:SF14">
    <property type="entry name" value="PRESENILIN-ASSOCIATED RHOMBOID-LIKE PROTEIN, MITOCHONDRIAL"/>
    <property type="match status" value="1"/>
</dbReference>
<dbReference type="Gene3D" id="1.20.1540.10">
    <property type="entry name" value="Rhomboid-like"/>
    <property type="match status" value="1"/>
</dbReference>
<evidence type="ECO:0000259" key="8">
    <source>
        <dbReference type="Pfam" id="PF01694"/>
    </source>
</evidence>
<evidence type="ECO:0000256" key="7">
    <source>
        <dbReference type="SAM" id="Phobius"/>
    </source>
</evidence>
<organism evidence="9 10">
    <name type="scientific">Paradesertivirga mongoliensis</name>
    <dbReference type="NCBI Taxonomy" id="2100740"/>
    <lineage>
        <taxon>Bacteria</taxon>
        <taxon>Pseudomonadati</taxon>
        <taxon>Bacteroidota</taxon>
        <taxon>Sphingobacteriia</taxon>
        <taxon>Sphingobacteriales</taxon>
        <taxon>Sphingobacteriaceae</taxon>
        <taxon>Paradesertivirga</taxon>
    </lineage>
</organism>
<evidence type="ECO:0000256" key="4">
    <source>
        <dbReference type="ARBA" id="ARBA00022801"/>
    </source>
</evidence>
<feature type="transmembrane region" description="Helical" evidence="7">
    <location>
        <begin position="68"/>
        <end position="88"/>
    </location>
</feature>
<proteinExistence type="inferred from homology"/>
<comment type="caution">
    <text evidence="9">The sequence shown here is derived from an EMBL/GenBank/DDBJ whole genome shotgun (WGS) entry which is preliminary data.</text>
</comment>
<dbReference type="GO" id="GO:0008233">
    <property type="term" value="F:peptidase activity"/>
    <property type="evidence" value="ECO:0007669"/>
    <property type="project" value="UniProtKB-KW"/>
</dbReference>
<sequence>MFFPIGDDNVRGRSKPIFTYLLIIFNCYIFWQQLQLSPEQMENFFYAYGAVPAEIWRGQNLHTLVTSMFLHGGWMHLIGNMMFLWIFADNIEITIGSLRFLFFYLAGGVIAALVHCFVLQGSSIPCIGASGAISACLGAYLVMFPSSRIRVLFIFFSFRVSAFVFLGFYIVQQLMAGWESLELQAAETSGVGYWAHIGGFGYGFIRGFFLRKKQKLEYF</sequence>
<dbReference type="Pfam" id="PF01694">
    <property type="entry name" value="Rhomboid"/>
    <property type="match status" value="1"/>
</dbReference>
<evidence type="ECO:0000256" key="5">
    <source>
        <dbReference type="ARBA" id="ARBA00022989"/>
    </source>
</evidence>
<feature type="transmembrane region" description="Helical" evidence="7">
    <location>
        <begin position="191"/>
        <end position="209"/>
    </location>
</feature>
<feature type="transmembrane region" description="Helical" evidence="7">
    <location>
        <begin position="100"/>
        <end position="121"/>
    </location>
</feature>
<dbReference type="RefSeq" id="WP_255898961.1">
    <property type="nucleotide sequence ID" value="NZ_JAFMZO010000001.1"/>
</dbReference>
<dbReference type="InterPro" id="IPR022764">
    <property type="entry name" value="Peptidase_S54_rhomboid_dom"/>
</dbReference>
<evidence type="ECO:0000313" key="9">
    <source>
        <dbReference type="EMBL" id="MFD2161589.1"/>
    </source>
</evidence>
<evidence type="ECO:0000256" key="2">
    <source>
        <dbReference type="ARBA" id="ARBA00009045"/>
    </source>
</evidence>
<evidence type="ECO:0000313" key="10">
    <source>
        <dbReference type="Proteomes" id="UP001597387"/>
    </source>
</evidence>
<feature type="transmembrane region" description="Helical" evidence="7">
    <location>
        <begin position="151"/>
        <end position="171"/>
    </location>
</feature>
<gene>
    <name evidence="9" type="ORF">ACFSJU_04240</name>
</gene>
<comment type="similarity">
    <text evidence="2">Belongs to the peptidase S54 family.</text>
</comment>
<dbReference type="Proteomes" id="UP001597387">
    <property type="component" value="Unassembled WGS sequence"/>
</dbReference>
<feature type="domain" description="Peptidase S54 rhomboid" evidence="8">
    <location>
        <begin position="60"/>
        <end position="212"/>
    </location>
</feature>
<keyword evidence="5 7" id="KW-1133">Transmembrane helix</keyword>
<name>A0ABW4ZI82_9SPHI</name>
<keyword evidence="10" id="KW-1185">Reference proteome</keyword>
<protein>
    <submittedName>
        <fullName evidence="9">Rhomboid family intramembrane serine protease</fullName>
        <ecNumber evidence="9">3.4.21.-</ecNumber>
    </submittedName>
</protein>
<keyword evidence="6 7" id="KW-0472">Membrane</keyword>
<dbReference type="InterPro" id="IPR050925">
    <property type="entry name" value="Rhomboid_protease_S54"/>
</dbReference>
<evidence type="ECO:0000256" key="1">
    <source>
        <dbReference type="ARBA" id="ARBA00004141"/>
    </source>
</evidence>
<dbReference type="EC" id="3.4.21.-" evidence="9"/>
<reference evidence="10" key="1">
    <citation type="journal article" date="2019" name="Int. J. Syst. Evol. Microbiol.">
        <title>The Global Catalogue of Microorganisms (GCM) 10K type strain sequencing project: providing services to taxonomists for standard genome sequencing and annotation.</title>
        <authorList>
            <consortium name="The Broad Institute Genomics Platform"/>
            <consortium name="The Broad Institute Genome Sequencing Center for Infectious Disease"/>
            <person name="Wu L."/>
            <person name="Ma J."/>
        </authorList>
    </citation>
    <scope>NUCLEOTIDE SEQUENCE [LARGE SCALE GENOMIC DNA]</scope>
    <source>
        <strain evidence="10">KCTC 42217</strain>
    </source>
</reference>